<dbReference type="RefSeq" id="WP_221489923.1">
    <property type="nucleotide sequence ID" value="NZ_BAAAUI010000002.1"/>
</dbReference>
<dbReference type="Pfam" id="PF03446">
    <property type="entry name" value="NAD_binding_2"/>
    <property type="match status" value="1"/>
</dbReference>
<dbReference type="InterPro" id="IPR048666">
    <property type="entry name" value="RedAm-like_C"/>
</dbReference>
<organism evidence="5 6">
    <name type="scientific">Crossiella cryophila</name>
    <dbReference type="NCBI Taxonomy" id="43355"/>
    <lineage>
        <taxon>Bacteria</taxon>
        <taxon>Bacillati</taxon>
        <taxon>Actinomycetota</taxon>
        <taxon>Actinomycetes</taxon>
        <taxon>Pseudonocardiales</taxon>
        <taxon>Pseudonocardiaceae</taxon>
        <taxon>Crossiella</taxon>
    </lineage>
</organism>
<comment type="similarity">
    <text evidence="1">Belongs to the HIBADH-related family.</text>
</comment>
<evidence type="ECO:0000313" key="6">
    <source>
        <dbReference type="Proteomes" id="UP000533598"/>
    </source>
</evidence>
<accession>A0A7W7C9X8</accession>
<dbReference type="AlphaFoldDB" id="A0A7W7C9X8"/>
<dbReference type="InterPro" id="IPR006115">
    <property type="entry name" value="6PGDH_NADP-bd"/>
</dbReference>
<dbReference type="PIRSF" id="PIRSF000103">
    <property type="entry name" value="HIBADH"/>
    <property type="match status" value="1"/>
</dbReference>
<dbReference type="InterPro" id="IPR051265">
    <property type="entry name" value="HIBADH-related_NP60_sf"/>
</dbReference>
<dbReference type="Gene3D" id="3.40.50.720">
    <property type="entry name" value="NAD(P)-binding Rossmann-like Domain"/>
    <property type="match status" value="1"/>
</dbReference>
<sequence>MRKAVTIIGLGPMGQAMAATYLDRGYQVTVWNRTTSKADALVAKGAHRAETVAEALGAGGPIILSLTDVEIMYKILEPAVGALPGRTLVNLSSDTPSRSRAAAEWAIGHGADYLSGGVQVPPTMIGSPESGTYYSGPLAVFEQHRETLEVITSADHRGEDQGLAALYYQLGMTIFWTNNLAYLQALAMAEANGISAAEFLPYAQRSVAIATMFMPETAVEVDTSTYPGELANMLMNSASTDHVLHTAAESGVDTTLPAAVADVFRRTVEAGHGKVGFASTFEVLRKQDA</sequence>
<evidence type="ECO:0000259" key="3">
    <source>
        <dbReference type="Pfam" id="PF03446"/>
    </source>
</evidence>
<dbReference type="InterPro" id="IPR013328">
    <property type="entry name" value="6PGD_dom2"/>
</dbReference>
<dbReference type="Pfam" id="PF21761">
    <property type="entry name" value="RedAm-like_C"/>
    <property type="match status" value="1"/>
</dbReference>
<dbReference type="GO" id="GO:0016491">
    <property type="term" value="F:oxidoreductase activity"/>
    <property type="evidence" value="ECO:0007669"/>
    <property type="project" value="UniProtKB-KW"/>
</dbReference>
<gene>
    <name evidence="5" type="ORF">HNR67_003235</name>
</gene>
<dbReference type="InterPro" id="IPR008927">
    <property type="entry name" value="6-PGluconate_DH-like_C_sf"/>
</dbReference>
<keyword evidence="6" id="KW-1185">Reference proteome</keyword>
<dbReference type="Proteomes" id="UP000533598">
    <property type="component" value="Unassembled WGS sequence"/>
</dbReference>
<dbReference type="EMBL" id="JACHMH010000001">
    <property type="protein sequence ID" value="MBB4677117.1"/>
    <property type="molecule type" value="Genomic_DNA"/>
</dbReference>
<dbReference type="PANTHER" id="PTHR43580">
    <property type="entry name" value="OXIDOREDUCTASE GLYR1-RELATED"/>
    <property type="match status" value="1"/>
</dbReference>
<name>A0A7W7C9X8_9PSEU</name>
<comment type="caution">
    <text evidence="5">The sequence shown here is derived from an EMBL/GenBank/DDBJ whole genome shotgun (WGS) entry which is preliminary data.</text>
</comment>
<dbReference type="SUPFAM" id="SSF51735">
    <property type="entry name" value="NAD(P)-binding Rossmann-fold domains"/>
    <property type="match status" value="1"/>
</dbReference>
<dbReference type="SUPFAM" id="SSF48179">
    <property type="entry name" value="6-phosphogluconate dehydrogenase C-terminal domain-like"/>
    <property type="match status" value="1"/>
</dbReference>
<keyword evidence="2" id="KW-0560">Oxidoreductase</keyword>
<evidence type="ECO:0000256" key="2">
    <source>
        <dbReference type="ARBA" id="ARBA00023002"/>
    </source>
</evidence>
<evidence type="ECO:0000256" key="1">
    <source>
        <dbReference type="ARBA" id="ARBA00009080"/>
    </source>
</evidence>
<dbReference type="InterPro" id="IPR015815">
    <property type="entry name" value="HIBADH-related"/>
</dbReference>
<feature type="domain" description="NADPH-dependent reductive aminase-like C-terminal" evidence="4">
    <location>
        <begin position="160"/>
        <end position="286"/>
    </location>
</feature>
<dbReference type="InterPro" id="IPR036291">
    <property type="entry name" value="NAD(P)-bd_dom_sf"/>
</dbReference>
<dbReference type="GO" id="GO:0050661">
    <property type="term" value="F:NADP binding"/>
    <property type="evidence" value="ECO:0007669"/>
    <property type="project" value="InterPro"/>
</dbReference>
<feature type="domain" description="6-phosphogluconate dehydrogenase NADP-binding" evidence="3">
    <location>
        <begin position="5"/>
        <end position="118"/>
    </location>
</feature>
<evidence type="ECO:0000313" key="5">
    <source>
        <dbReference type="EMBL" id="MBB4677117.1"/>
    </source>
</evidence>
<protein>
    <submittedName>
        <fullName evidence="5">3-hydroxyisobutyrate dehydrogenase-like beta-hydroxyacid dehydrogenase</fullName>
    </submittedName>
</protein>
<proteinExistence type="inferred from homology"/>
<dbReference type="Gene3D" id="1.10.1040.10">
    <property type="entry name" value="N-(1-d-carboxylethyl)-l-norvaline Dehydrogenase, domain 2"/>
    <property type="match status" value="1"/>
</dbReference>
<dbReference type="PANTHER" id="PTHR43580:SF2">
    <property type="entry name" value="CYTOKINE-LIKE NUCLEAR FACTOR N-PAC"/>
    <property type="match status" value="1"/>
</dbReference>
<evidence type="ECO:0000259" key="4">
    <source>
        <dbReference type="Pfam" id="PF21761"/>
    </source>
</evidence>
<reference evidence="5 6" key="1">
    <citation type="submission" date="2020-08" db="EMBL/GenBank/DDBJ databases">
        <title>Sequencing the genomes of 1000 actinobacteria strains.</title>
        <authorList>
            <person name="Klenk H.-P."/>
        </authorList>
    </citation>
    <scope>NUCLEOTIDE SEQUENCE [LARGE SCALE GENOMIC DNA]</scope>
    <source>
        <strain evidence="5 6">DSM 44230</strain>
    </source>
</reference>